<feature type="transmembrane region" description="Helical" evidence="7">
    <location>
        <begin position="224"/>
        <end position="244"/>
    </location>
</feature>
<dbReference type="PANTHER" id="PTHR30477:SF0">
    <property type="entry name" value="METAL TRANSPORT SYSTEM MEMBRANE PROTEIN TM_0125-RELATED"/>
    <property type="match status" value="1"/>
</dbReference>
<dbReference type="InterPro" id="IPR001626">
    <property type="entry name" value="ABC_TroCD"/>
</dbReference>
<keyword evidence="9" id="KW-1185">Reference proteome</keyword>
<dbReference type="GO" id="GO:0043190">
    <property type="term" value="C:ATP-binding cassette (ABC) transporter complex"/>
    <property type="evidence" value="ECO:0007669"/>
    <property type="project" value="InterPro"/>
</dbReference>
<evidence type="ECO:0000256" key="6">
    <source>
        <dbReference type="RuleBase" id="RU003943"/>
    </source>
</evidence>
<keyword evidence="4 7" id="KW-1133">Transmembrane helix</keyword>
<dbReference type="EMBL" id="MOEN01000003">
    <property type="protein sequence ID" value="OMH41169.1"/>
    <property type="molecule type" value="Genomic_DNA"/>
</dbReference>
<gene>
    <name evidence="8" type="ORF">BLW93_01380</name>
</gene>
<comment type="similarity">
    <text evidence="2 6">Belongs to the ABC-3 integral membrane protein family.</text>
</comment>
<organism evidence="8 9">
    <name type="scientific">Desulfurobacterium indicum</name>
    <dbReference type="NCBI Taxonomy" id="1914305"/>
    <lineage>
        <taxon>Bacteria</taxon>
        <taxon>Pseudomonadati</taxon>
        <taxon>Aquificota</taxon>
        <taxon>Aquificia</taxon>
        <taxon>Desulfurobacteriales</taxon>
        <taxon>Desulfurobacteriaceae</taxon>
        <taxon>Desulfurobacterium</taxon>
    </lineage>
</organism>
<dbReference type="SUPFAM" id="SSF81345">
    <property type="entry name" value="ABC transporter involved in vitamin B12 uptake, BtuC"/>
    <property type="match status" value="1"/>
</dbReference>
<feature type="transmembrane region" description="Helical" evidence="7">
    <location>
        <begin position="15"/>
        <end position="39"/>
    </location>
</feature>
<reference evidence="8 9" key="1">
    <citation type="submission" date="2016-10" db="EMBL/GenBank/DDBJ databases">
        <title>Genome sequence of a sulfur-reducing bacterium Desulfurobacterium indicum K6013.</title>
        <authorList>
            <person name="Cao J."/>
            <person name="Shao Z."/>
            <person name="Alain K."/>
            <person name="Jebbar M."/>
        </authorList>
    </citation>
    <scope>NUCLEOTIDE SEQUENCE [LARGE SCALE GENOMIC DNA]</scope>
    <source>
        <strain evidence="8 9">K6013</strain>
    </source>
</reference>
<name>A0A1R1MN43_9BACT</name>
<evidence type="ECO:0000256" key="7">
    <source>
        <dbReference type="SAM" id="Phobius"/>
    </source>
</evidence>
<dbReference type="GO" id="GO:0010043">
    <property type="term" value="P:response to zinc ion"/>
    <property type="evidence" value="ECO:0007669"/>
    <property type="project" value="TreeGrafter"/>
</dbReference>
<accession>A0A1R1MN43</accession>
<evidence type="ECO:0000256" key="4">
    <source>
        <dbReference type="ARBA" id="ARBA00022989"/>
    </source>
</evidence>
<feature type="transmembrane region" description="Helical" evidence="7">
    <location>
        <begin position="44"/>
        <end position="62"/>
    </location>
</feature>
<evidence type="ECO:0000313" key="8">
    <source>
        <dbReference type="EMBL" id="OMH41169.1"/>
    </source>
</evidence>
<dbReference type="AlphaFoldDB" id="A0A1R1MN43"/>
<dbReference type="RefSeq" id="WP_076712326.1">
    <property type="nucleotide sequence ID" value="NZ_MOEN01000003.1"/>
</dbReference>
<dbReference type="PANTHER" id="PTHR30477">
    <property type="entry name" value="ABC-TRANSPORTER METAL-BINDING PROTEIN"/>
    <property type="match status" value="1"/>
</dbReference>
<keyword evidence="3 6" id="KW-0812">Transmembrane</keyword>
<comment type="subcellular location">
    <subcellularLocation>
        <location evidence="6">Cell membrane</location>
        <topology evidence="6">Multi-pass membrane protein</topology>
    </subcellularLocation>
    <subcellularLocation>
        <location evidence="1">Membrane</location>
        <topology evidence="1">Multi-pass membrane protein</topology>
    </subcellularLocation>
</comment>
<dbReference type="GO" id="GO:0055085">
    <property type="term" value="P:transmembrane transport"/>
    <property type="evidence" value="ECO:0007669"/>
    <property type="project" value="InterPro"/>
</dbReference>
<feature type="transmembrane region" description="Helical" evidence="7">
    <location>
        <begin position="68"/>
        <end position="85"/>
    </location>
</feature>
<dbReference type="Proteomes" id="UP000187408">
    <property type="component" value="Unassembled WGS sequence"/>
</dbReference>
<comment type="caution">
    <text evidence="8">The sequence shown here is derived from an EMBL/GenBank/DDBJ whole genome shotgun (WGS) entry which is preliminary data.</text>
</comment>
<keyword evidence="5 7" id="KW-0472">Membrane</keyword>
<feature type="transmembrane region" description="Helical" evidence="7">
    <location>
        <begin position="250"/>
        <end position="267"/>
    </location>
</feature>
<protein>
    <submittedName>
        <fullName evidence="8">ABC transporter</fullName>
    </submittedName>
</protein>
<feature type="transmembrane region" description="Helical" evidence="7">
    <location>
        <begin position="198"/>
        <end position="217"/>
    </location>
</feature>
<dbReference type="STRING" id="1914305.BLW93_01380"/>
<keyword evidence="6" id="KW-0813">Transport</keyword>
<dbReference type="OrthoDB" id="9798540at2"/>
<evidence type="ECO:0000256" key="5">
    <source>
        <dbReference type="ARBA" id="ARBA00023136"/>
    </source>
</evidence>
<evidence type="ECO:0000256" key="1">
    <source>
        <dbReference type="ARBA" id="ARBA00004141"/>
    </source>
</evidence>
<evidence type="ECO:0000256" key="3">
    <source>
        <dbReference type="ARBA" id="ARBA00022692"/>
    </source>
</evidence>
<dbReference type="InterPro" id="IPR037294">
    <property type="entry name" value="ABC_BtuC-like"/>
</dbReference>
<sequence length="272" mass="29522">MISVENPLEFLKYGIFIKALIGSVLSGFICSIVGVYVFLRKMSFIGAGLAHIAFAGIAFGLLLGSFPLFWGFLFAFVASSAIWFLSYKGRLTFDATIGILFATSMGLAVLFLGISGKYRSEALYYLFGSPLMVESSDVWILAITAVLIAILTFSFYKEIYLTVFSEEIAKASGIPVEIVTFTATSFITVAVIGAMKAVGALLVFSLLVMPPASAYELTDSFGRMIVLSILFGLTSAFLGVILSLTFNVPSGSTITLVSFLLFLLSYIKRRRF</sequence>
<evidence type="ECO:0000313" key="9">
    <source>
        <dbReference type="Proteomes" id="UP000187408"/>
    </source>
</evidence>
<dbReference type="Gene3D" id="1.10.3470.10">
    <property type="entry name" value="ABC transporter involved in vitamin B12 uptake, BtuC"/>
    <property type="match status" value="1"/>
</dbReference>
<proteinExistence type="inferred from homology"/>
<dbReference type="CDD" id="cd06550">
    <property type="entry name" value="TM_ABC_iron-siderophores_like"/>
    <property type="match status" value="1"/>
</dbReference>
<feature type="transmembrane region" description="Helical" evidence="7">
    <location>
        <begin position="138"/>
        <end position="156"/>
    </location>
</feature>
<feature type="transmembrane region" description="Helical" evidence="7">
    <location>
        <begin position="168"/>
        <end position="192"/>
    </location>
</feature>
<feature type="transmembrane region" description="Helical" evidence="7">
    <location>
        <begin position="97"/>
        <end position="118"/>
    </location>
</feature>
<dbReference type="Pfam" id="PF00950">
    <property type="entry name" value="ABC-3"/>
    <property type="match status" value="1"/>
</dbReference>
<evidence type="ECO:0000256" key="2">
    <source>
        <dbReference type="ARBA" id="ARBA00008034"/>
    </source>
</evidence>